<evidence type="ECO:0000313" key="2">
    <source>
        <dbReference type="Proteomes" id="UP000217790"/>
    </source>
</evidence>
<evidence type="ECO:0000313" key="1">
    <source>
        <dbReference type="EMBL" id="PBK93363.1"/>
    </source>
</evidence>
<name>A0A2H3DYI4_ARMGA</name>
<dbReference type="EMBL" id="KZ293656">
    <property type="protein sequence ID" value="PBK93363.1"/>
    <property type="molecule type" value="Genomic_DNA"/>
</dbReference>
<sequence length="129" mass="15110">MTAHLPFVLQLLEYQGNNGGRGQFCQCQNRLATRTRLKGDWYKEIPICHPVLAFFIVRRCYFKEHRGEDVTDIRRIDRQTHPGDDENEVQCLCLRARWVPSRNNSSSTMSKRLDGCHVQIFIADPLYEI</sequence>
<dbReference type="AlphaFoldDB" id="A0A2H3DYI4"/>
<proteinExistence type="predicted"/>
<keyword evidence="2" id="KW-1185">Reference proteome</keyword>
<reference evidence="2" key="1">
    <citation type="journal article" date="2017" name="Nat. Ecol. Evol.">
        <title>Genome expansion and lineage-specific genetic innovations in the forest pathogenic fungi Armillaria.</title>
        <authorList>
            <person name="Sipos G."/>
            <person name="Prasanna A.N."/>
            <person name="Walter M.C."/>
            <person name="O'Connor E."/>
            <person name="Balint B."/>
            <person name="Krizsan K."/>
            <person name="Kiss B."/>
            <person name="Hess J."/>
            <person name="Varga T."/>
            <person name="Slot J."/>
            <person name="Riley R."/>
            <person name="Boka B."/>
            <person name="Rigling D."/>
            <person name="Barry K."/>
            <person name="Lee J."/>
            <person name="Mihaltcheva S."/>
            <person name="LaButti K."/>
            <person name="Lipzen A."/>
            <person name="Waldron R."/>
            <person name="Moloney N.M."/>
            <person name="Sperisen C."/>
            <person name="Kredics L."/>
            <person name="Vagvoelgyi C."/>
            <person name="Patrignani A."/>
            <person name="Fitzpatrick D."/>
            <person name="Nagy I."/>
            <person name="Doyle S."/>
            <person name="Anderson J.B."/>
            <person name="Grigoriev I.V."/>
            <person name="Gueldener U."/>
            <person name="Muensterkoetter M."/>
            <person name="Nagy L.G."/>
        </authorList>
    </citation>
    <scope>NUCLEOTIDE SEQUENCE [LARGE SCALE GENOMIC DNA]</scope>
    <source>
        <strain evidence="2">Ar21-2</strain>
    </source>
</reference>
<dbReference type="InParanoid" id="A0A2H3DYI4"/>
<dbReference type="Proteomes" id="UP000217790">
    <property type="component" value="Unassembled WGS sequence"/>
</dbReference>
<organism evidence="1 2">
    <name type="scientific">Armillaria gallica</name>
    <name type="common">Bulbous honey fungus</name>
    <name type="synonym">Armillaria bulbosa</name>
    <dbReference type="NCBI Taxonomy" id="47427"/>
    <lineage>
        <taxon>Eukaryota</taxon>
        <taxon>Fungi</taxon>
        <taxon>Dikarya</taxon>
        <taxon>Basidiomycota</taxon>
        <taxon>Agaricomycotina</taxon>
        <taxon>Agaricomycetes</taxon>
        <taxon>Agaricomycetidae</taxon>
        <taxon>Agaricales</taxon>
        <taxon>Marasmiineae</taxon>
        <taxon>Physalacriaceae</taxon>
        <taxon>Armillaria</taxon>
    </lineage>
</organism>
<accession>A0A2H3DYI4</accession>
<gene>
    <name evidence="1" type="ORF">ARMGADRAFT_122339</name>
</gene>
<protein>
    <submittedName>
        <fullName evidence="1">Uncharacterized protein</fullName>
    </submittedName>
</protein>